<dbReference type="RefSeq" id="WP_377097121.1">
    <property type="nucleotide sequence ID" value="NZ_JBHTHU010000001.1"/>
</dbReference>
<evidence type="ECO:0000313" key="2">
    <source>
        <dbReference type="EMBL" id="MFD0749072.1"/>
    </source>
</evidence>
<sequence length="132" mass="14942">MNNNLLFVYGSLLDGNNEFGRYLLHNADFVDIAIFKGRLYNCGEYPGAIADDAGYDIKGRIYCLNNPANDFDILDDYEGFGAEQIQPNLFIRQLETVTIESKSIECWIYLYNLPVNGLTEIITGDYSAYLKA</sequence>
<name>A0ABW2YRZ1_9SPHI</name>
<dbReference type="Proteomes" id="UP001596958">
    <property type="component" value="Unassembled WGS sequence"/>
</dbReference>
<organism evidence="2 3">
    <name type="scientific">Mucilaginibacter calamicampi</name>
    <dbReference type="NCBI Taxonomy" id="1302352"/>
    <lineage>
        <taxon>Bacteria</taxon>
        <taxon>Pseudomonadati</taxon>
        <taxon>Bacteroidota</taxon>
        <taxon>Sphingobacteriia</taxon>
        <taxon>Sphingobacteriales</taxon>
        <taxon>Sphingobacteriaceae</taxon>
        <taxon>Mucilaginibacter</taxon>
    </lineage>
</organism>
<accession>A0ABW2YRZ1</accession>
<gene>
    <name evidence="2" type="ORF">ACFQZS_02890</name>
</gene>
<comment type="caution">
    <text evidence="2">The sequence shown here is derived from an EMBL/GenBank/DDBJ whole genome shotgun (WGS) entry which is preliminary data.</text>
</comment>
<protein>
    <submittedName>
        <fullName evidence="2">Gamma-glutamylcyclotransferase</fullName>
    </submittedName>
</protein>
<dbReference type="InterPro" id="IPR036568">
    <property type="entry name" value="GGCT-like_sf"/>
</dbReference>
<dbReference type="Gene3D" id="3.10.490.10">
    <property type="entry name" value="Gamma-glutamyl cyclotransferase-like"/>
    <property type="match status" value="1"/>
</dbReference>
<evidence type="ECO:0000313" key="3">
    <source>
        <dbReference type="Proteomes" id="UP001596958"/>
    </source>
</evidence>
<dbReference type="CDD" id="cd06661">
    <property type="entry name" value="GGCT_like"/>
    <property type="match status" value="1"/>
</dbReference>
<proteinExistence type="predicted"/>
<dbReference type="Pfam" id="PF06094">
    <property type="entry name" value="GGACT"/>
    <property type="match status" value="1"/>
</dbReference>
<dbReference type="EMBL" id="JBHTHU010000001">
    <property type="protein sequence ID" value="MFD0749072.1"/>
    <property type="molecule type" value="Genomic_DNA"/>
</dbReference>
<dbReference type="SUPFAM" id="SSF110857">
    <property type="entry name" value="Gamma-glutamyl cyclotransferase-like"/>
    <property type="match status" value="1"/>
</dbReference>
<reference evidence="3" key="1">
    <citation type="journal article" date="2019" name="Int. J. Syst. Evol. Microbiol.">
        <title>The Global Catalogue of Microorganisms (GCM) 10K type strain sequencing project: providing services to taxonomists for standard genome sequencing and annotation.</title>
        <authorList>
            <consortium name="The Broad Institute Genomics Platform"/>
            <consortium name="The Broad Institute Genome Sequencing Center for Infectious Disease"/>
            <person name="Wu L."/>
            <person name="Ma J."/>
        </authorList>
    </citation>
    <scope>NUCLEOTIDE SEQUENCE [LARGE SCALE GENOMIC DNA]</scope>
    <source>
        <strain evidence="3">CCUG 63418</strain>
    </source>
</reference>
<dbReference type="InterPro" id="IPR013024">
    <property type="entry name" value="GGCT-like"/>
</dbReference>
<dbReference type="InterPro" id="IPR009288">
    <property type="entry name" value="AIG2-like_dom"/>
</dbReference>
<evidence type="ECO:0000259" key="1">
    <source>
        <dbReference type="Pfam" id="PF06094"/>
    </source>
</evidence>
<keyword evidence="3" id="KW-1185">Reference proteome</keyword>
<feature type="domain" description="Gamma-glutamylcyclotransferase AIG2-like" evidence="1">
    <location>
        <begin position="6"/>
        <end position="127"/>
    </location>
</feature>